<dbReference type="PRINTS" id="PR00702">
    <property type="entry name" value="ACRIFLAVINRP"/>
</dbReference>
<feature type="transmembrane region" description="Helical" evidence="1">
    <location>
        <begin position="429"/>
        <end position="449"/>
    </location>
</feature>
<keyword evidence="1" id="KW-0472">Membrane</keyword>
<reference evidence="3" key="1">
    <citation type="submission" date="2016-11" db="EMBL/GenBank/DDBJ databases">
        <authorList>
            <person name="Varghese N."/>
            <person name="Submissions S."/>
        </authorList>
    </citation>
    <scope>NUCLEOTIDE SEQUENCE [LARGE SCALE GENOMIC DNA]</scope>
    <source>
        <strain evidence="3">DSM 10349</strain>
    </source>
</reference>
<feature type="transmembrane region" description="Helical" evidence="1">
    <location>
        <begin position="533"/>
        <end position="553"/>
    </location>
</feature>
<dbReference type="SUPFAM" id="SSF82693">
    <property type="entry name" value="Multidrug efflux transporter AcrB pore domain, PN1, PN2, PC1 and PC2 subdomains"/>
    <property type="match status" value="3"/>
</dbReference>
<dbReference type="GO" id="GO:0042910">
    <property type="term" value="F:xenobiotic transmembrane transporter activity"/>
    <property type="evidence" value="ECO:0007669"/>
    <property type="project" value="TreeGrafter"/>
</dbReference>
<dbReference type="Gene3D" id="3.30.70.1320">
    <property type="entry name" value="Multidrug efflux transporter AcrB pore domain like"/>
    <property type="match status" value="1"/>
</dbReference>
<dbReference type="SUPFAM" id="SSF82714">
    <property type="entry name" value="Multidrug efflux transporter AcrB TolC docking domain, DN and DC subdomains"/>
    <property type="match status" value="2"/>
</dbReference>
<dbReference type="AlphaFoldDB" id="A0A1M6TPC3"/>
<organism evidence="2 3">
    <name type="scientific">Desulforamulus aeronauticus DSM 10349</name>
    <dbReference type="NCBI Taxonomy" id="1121421"/>
    <lineage>
        <taxon>Bacteria</taxon>
        <taxon>Bacillati</taxon>
        <taxon>Bacillota</taxon>
        <taxon>Clostridia</taxon>
        <taxon>Eubacteriales</taxon>
        <taxon>Peptococcaceae</taxon>
        <taxon>Desulforamulus</taxon>
    </lineage>
</organism>
<feature type="transmembrane region" description="Helical" evidence="1">
    <location>
        <begin position="860"/>
        <end position="879"/>
    </location>
</feature>
<feature type="transmembrane region" description="Helical" evidence="1">
    <location>
        <begin position="958"/>
        <end position="979"/>
    </location>
</feature>
<dbReference type="GO" id="GO:0005886">
    <property type="term" value="C:plasma membrane"/>
    <property type="evidence" value="ECO:0007669"/>
    <property type="project" value="TreeGrafter"/>
</dbReference>
<dbReference type="STRING" id="1121421.SAMN02745123_02409"/>
<dbReference type="Gene3D" id="3.30.70.1440">
    <property type="entry name" value="Multidrug efflux transporter AcrB pore domain"/>
    <property type="match status" value="1"/>
</dbReference>
<dbReference type="Gene3D" id="3.30.70.1430">
    <property type="entry name" value="Multidrug efflux transporter AcrB pore domain"/>
    <property type="match status" value="2"/>
</dbReference>
<protein>
    <submittedName>
        <fullName evidence="2">Hydrophobic/amphiphilic exporter-1, HAE1 family</fullName>
    </submittedName>
</protein>
<dbReference type="SUPFAM" id="SSF82866">
    <property type="entry name" value="Multidrug efflux transporter AcrB transmembrane domain"/>
    <property type="match status" value="2"/>
</dbReference>
<keyword evidence="1" id="KW-0812">Transmembrane</keyword>
<dbReference type="Proteomes" id="UP000183997">
    <property type="component" value="Unassembled WGS sequence"/>
</dbReference>
<name>A0A1M6TPC3_9FIRM</name>
<dbReference type="InterPro" id="IPR001036">
    <property type="entry name" value="Acrflvin-R"/>
</dbReference>
<dbReference type="Gene3D" id="1.20.1640.10">
    <property type="entry name" value="Multidrug efflux transporter AcrB transmembrane domain"/>
    <property type="match status" value="2"/>
</dbReference>
<keyword evidence="3" id="KW-1185">Reference proteome</keyword>
<dbReference type="InterPro" id="IPR027463">
    <property type="entry name" value="AcrB_DN_DC_subdom"/>
</dbReference>
<keyword evidence="1" id="KW-1133">Transmembrane helix</keyword>
<feature type="transmembrane region" description="Helical" evidence="1">
    <location>
        <begin position="332"/>
        <end position="351"/>
    </location>
</feature>
<accession>A0A1M6TPC3</accession>
<feature type="transmembrane region" description="Helical" evidence="1">
    <location>
        <begin position="358"/>
        <end position="378"/>
    </location>
</feature>
<feature type="transmembrane region" description="Helical" evidence="1">
    <location>
        <begin position="991"/>
        <end position="1015"/>
    </location>
</feature>
<evidence type="ECO:0000313" key="2">
    <source>
        <dbReference type="EMBL" id="SHK58787.1"/>
    </source>
</evidence>
<dbReference type="Pfam" id="PF00873">
    <property type="entry name" value="ACR_tran"/>
    <property type="match status" value="1"/>
</dbReference>
<dbReference type="PANTHER" id="PTHR32063">
    <property type="match status" value="1"/>
</dbReference>
<evidence type="ECO:0000256" key="1">
    <source>
        <dbReference type="SAM" id="Phobius"/>
    </source>
</evidence>
<proteinExistence type="predicted"/>
<evidence type="ECO:0000313" key="3">
    <source>
        <dbReference type="Proteomes" id="UP000183997"/>
    </source>
</evidence>
<dbReference type="Gene3D" id="3.30.2090.10">
    <property type="entry name" value="Multidrug efflux transporter AcrB TolC docking domain, DN and DC subdomains"/>
    <property type="match status" value="2"/>
</dbReference>
<feature type="transmembrane region" description="Helical" evidence="1">
    <location>
        <begin position="12"/>
        <end position="30"/>
    </location>
</feature>
<dbReference type="EMBL" id="FRAR01000017">
    <property type="protein sequence ID" value="SHK58787.1"/>
    <property type="molecule type" value="Genomic_DNA"/>
</dbReference>
<dbReference type="RefSeq" id="WP_072914639.1">
    <property type="nucleotide sequence ID" value="NZ_FRAR01000017.1"/>
</dbReference>
<feature type="transmembrane region" description="Helical" evidence="1">
    <location>
        <begin position="461"/>
        <end position="484"/>
    </location>
</feature>
<dbReference type="OrthoDB" id="9757876at2"/>
<gene>
    <name evidence="2" type="ORF">SAMN02745123_02409</name>
</gene>
<sequence>MHITELSVKRPAMMTMVILFFVVLGIYTFGKIGVELYPAINTPYVAVSVAYPGAGAEEIETQIIKPLEDSLSSLSQLKNIMSTASTGRGNVILEFDLSANADQAAIDVQKMVDNTRRRLPDGANDPVVIKRDINDSPVITLSLGKPGARNETYDLANDLIKERLQRLKGVSEVSIVGGVQREIQIQVDRSKLEGYGLTLNQVVNRLNSENLNEPTGRLDRPENEYNVRVLGQFESIDQIRQLQIPSPSGYAVPLQALATVNDSFKETRQISRINGKDAVGIQIYKQSDASVTEVGDAVKAKLTEIKQELPAEYEVLITNDSSDFVHRSLKGTWMNILEGIITTGLVLFIFLRQWRSTAIVMLAIPTSLLATVMMMYFAGFTFNMMSLMGLALCIGILVDDSIVVLENIHRHMKMGKSPWQAAIEGRKEIGMAAIAITLSDVVVFLPVAFMSGMVGQFFRQFGLTIVFATLFSLFVSFTLAPMLASRLFHHQESEDTQHSMVKAIWQKIIPLGEKTQRIYHRMLMWSLSHRKKVLAFSMAAFILSLTLIPLGLVGKEFMPRSDQGQINVTLEMPVGTPIGQTSDALQELEKHLSQIPEVQYYQTTLGSGGRGSSNGANSGRVTLKLLPKDDRDKSVWEVADGIRQWSSSFKQGKIRVSEAESMGGGPGGSAVRIVVSGKDNDRLLELAEQVRDVVAATPGANSANTDWTLGQPEVQIKVDHLRTAHYGLAVNDVARTLRAAVNGESAGVYREGDREIDLLIQLAGANKQDITDLQNLMISGSGGTVSLGQVASVELGSGPTDIRRENKQRSITVTANVRERPLGDFMTEVKKEISKLSVPAGFTIHYTGQAQSMDESLRELAAALLLSIILVYMVLVMLYESFTTPFIRMLSLPLGIVGALVALVLTGNNLNVFTLIGIIMLDGLVAKNGTLLIDYTHTLMSQGRTLREALIEAGHTRLKPIIMTTITMVFGMLPTALALTDGAENRSGMAWVLIGGLISSTIFTLFVIPVVYTIIDEWKIKLKNRKNAQTPSTLVNL</sequence>
<dbReference type="PANTHER" id="PTHR32063:SF0">
    <property type="entry name" value="SWARMING MOTILITY PROTEIN SWRC"/>
    <property type="match status" value="1"/>
</dbReference>
<feature type="transmembrane region" description="Helical" evidence="1">
    <location>
        <begin position="384"/>
        <end position="408"/>
    </location>
</feature>
<feature type="transmembrane region" description="Helical" evidence="1">
    <location>
        <begin position="886"/>
        <end position="906"/>
    </location>
</feature>
<feature type="transmembrane region" description="Helical" evidence="1">
    <location>
        <begin position="912"/>
        <end position="937"/>
    </location>
</feature>